<comment type="function">
    <text evidence="5">Involved in ribosomal large subunit assembly.</text>
</comment>
<dbReference type="EMBL" id="GHJT01002956">
    <property type="protein sequence ID" value="MOY36927.1"/>
    <property type="molecule type" value="Transcribed_RNA"/>
</dbReference>
<dbReference type="InterPro" id="IPR007023">
    <property type="entry name" value="Ribosom_reg"/>
</dbReference>
<protein>
    <recommendedName>
        <fullName evidence="5">Ribosome biogenesis regulatory protein</fullName>
    </recommendedName>
</protein>
<dbReference type="PANTHER" id="PTHR17602">
    <property type="entry name" value="RIBOSOME BIOGENESIS REGULATORY PROTEIN"/>
    <property type="match status" value="1"/>
</dbReference>
<accession>A0A4D5RL74</accession>
<proteinExistence type="inferred from homology"/>
<organism evidence="7">
    <name type="scientific">Ixodes scapularis</name>
    <name type="common">Black-legged tick</name>
    <name type="synonym">Deer tick</name>
    <dbReference type="NCBI Taxonomy" id="6945"/>
    <lineage>
        <taxon>Eukaryota</taxon>
        <taxon>Metazoa</taxon>
        <taxon>Ecdysozoa</taxon>
        <taxon>Arthropoda</taxon>
        <taxon>Chelicerata</taxon>
        <taxon>Arachnida</taxon>
        <taxon>Acari</taxon>
        <taxon>Parasitiformes</taxon>
        <taxon>Ixodida</taxon>
        <taxon>Ixodoidea</taxon>
        <taxon>Ixodidae</taxon>
        <taxon>Ixodinae</taxon>
        <taxon>Ixodes</taxon>
    </lineage>
</organism>
<comment type="subcellular location">
    <subcellularLocation>
        <location evidence="1 5">Nucleus</location>
    </subcellularLocation>
</comment>
<reference evidence="7" key="1">
    <citation type="submission" date="2019-04" db="EMBL/GenBank/DDBJ databases">
        <title>An insight into the mialome of Ixodes scapularis.</title>
        <authorList>
            <person name="Ribeiro J.M."/>
            <person name="Mather T.N."/>
            <person name="Karim S."/>
        </authorList>
    </citation>
    <scope>NUCLEOTIDE SEQUENCE</scope>
</reference>
<dbReference type="VEuPathDB" id="VectorBase:ISCW003281"/>
<evidence type="ECO:0000256" key="1">
    <source>
        <dbReference type="ARBA" id="ARBA00004123"/>
    </source>
</evidence>
<dbReference type="VEuPathDB" id="VectorBase:ISCP_010988"/>
<evidence type="ECO:0000256" key="6">
    <source>
        <dbReference type="SAM" id="MobiDB-lite"/>
    </source>
</evidence>
<feature type="region of interest" description="Disordered" evidence="6">
    <location>
        <begin position="277"/>
        <end position="344"/>
    </location>
</feature>
<evidence type="ECO:0000256" key="5">
    <source>
        <dbReference type="RuleBase" id="RU364132"/>
    </source>
</evidence>
<dbReference type="PANTHER" id="PTHR17602:SF4">
    <property type="entry name" value="RIBOSOME BIOGENESIS REGULATORY PROTEIN HOMOLOG"/>
    <property type="match status" value="1"/>
</dbReference>
<dbReference type="RefSeq" id="XP_029839110.1">
    <property type="nucleotide sequence ID" value="XM_029983250.3"/>
</dbReference>
<dbReference type="GO" id="GO:0042254">
    <property type="term" value="P:ribosome biogenesis"/>
    <property type="evidence" value="ECO:0007669"/>
    <property type="project" value="UniProtKB-KW"/>
</dbReference>
<evidence type="ECO:0000313" key="7">
    <source>
        <dbReference type="EMBL" id="MOY36927.1"/>
    </source>
</evidence>
<comment type="similarity">
    <text evidence="2 5">Belongs to the RRS1 family.</text>
</comment>
<dbReference type="GO" id="GO:0005634">
    <property type="term" value="C:nucleus"/>
    <property type="evidence" value="ECO:0007669"/>
    <property type="project" value="UniProtKB-SubCell"/>
</dbReference>
<evidence type="ECO:0000256" key="3">
    <source>
        <dbReference type="ARBA" id="ARBA00022517"/>
    </source>
</evidence>
<keyword evidence="4 5" id="KW-0539">Nucleus</keyword>
<keyword evidence="3 5" id="KW-0690">Ribosome biogenesis</keyword>
<dbReference type="Pfam" id="PF04939">
    <property type="entry name" value="RRS1"/>
    <property type="match status" value="1"/>
</dbReference>
<dbReference type="AlphaFoldDB" id="A0A4D5RL74"/>
<name>A0A4D5RL74_IXOSC</name>
<feature type="non-terminal residue" evidence="7">
    <location>
        <position position="344"/>
    </location>
</feature>
<feature type="compositionally biased region" description="Basic and acidic residues" evidence="6">
    <location>
        <begin position="289"/>
        <end position="300"/>
    </location>
</feature>
<dbReference type="OrthoDB" id="28455at2759"/>
<dbReference type="GeneID" id="8027031"/>
<dbReference type="KEGG" id="isc:8027031"/>
<evidence type="ECO:0000256" key="4">
    <source>
        <dbReference type="ARBA" id="ARBA00023242"/>
    </source>
</evidence>
<dbReference type="OMA" id="ACDKNRI"/>
<feature type="compositionally biased region" description="Basic residues" evidence="6">
    <location>
        <begin position="301"/>
        <end position="344"/>
    </location>
</feature>
<dbReference type="VEuPathDB" id="VectorBase:ISCI003281"/>
<sequence length="344" mass="39298">MAALAEKILLEAAEKDALYKPTYVEKDLDLAFDLGTLLATDPNPLDAQKLRSESREEYLTELARGNTQLLINKLFELPTERVEDVIVAKLPDGTTRLPREKPPPKPKPATRWSEFARQKGIKRRKKEKLVWDETIKDWRPRYGYKRALVEKQKNWVVEVPDGKDPYVDYVGELKEKKKERVAKNEYQRLRNIARNSKAKVPKNLFPPTENLSKDQVATAVTLAKSSTASHGKFAGTLKEEKNVRVRKAKRKFESNMGSLKKEKASQLKVLDEMARKKPKLDINQAVNHFIHDEEVKASRNKDKKTPKKLKGKQQSSKRKGGNNKARGKGRAGGKQKGGNKRNRK</sequence>
<evidence type="ECO:0000256" key="2">
    <source>
        <dbReference type="ARBA" id="ARBA00010077"/>
    </source>
</evidence>